<dbReference type="HOGENOM" id="CLU_1198399_0_0_7"/>
<dbReference type="KEGG" id="geo:Geob_0594"/>
<sequence>METIAEIVQGASTEHETDEFERWLEKLRADGIKREAEHENFLSDITLRKLQNSTEEERRDQSFFTAKVDNKFFVADKNIISIWQIIGEGQVEYETVKYWSEIDDLPFADTSGIFAIRYALPDEVHDFHQKIEAISVLYTLASRTLFEFDKRMWSNQVRLRNRDFERLAHELIEQLLAPIPPGYEKTREYRENEIQEATHEKEMDDFMDVYVNCRSLRRTGFRIFDWEVLAD</sequence>
<evidence type="ECO:0000313" key="2">
    <source>
        <dbReference type="Proteomes" id="UP000007721"/>
    </source>
</evidence>
<dbReference type="Proteomes" id="UP000007721">
    <property type="component" value="Chromosome"/>
</dbReference>
<dbReference type="STRING" id="316067.Geob_0594"/>
<proteinExistence type="predicted"/>
<accession>B9M0C3</accession>
<dbReference type="EMBL" id="CP001390">
    <property type="protein sequence ID" value="ACM18960.1"/>
    <property type="molecule type" value="Genomic_DNA"/>
</dbReference>
<protein>
    <submittedName>
        <fullName evidence="1">Uncharacterized protein</fullName>
    </submittedName>
</protein>
<organism evidence="1 2">
    <name type="scientific">Geotalea daltonii (strain DSM 22248 / JCM 15807 / FRC-32)</name>
    <name type="common">Geobacter daltonii</name>
    <dbReference type="NCBI Taxonomy" id="316067"/>
    <lineage>
        <taxon>Bacteria</taxon>
        <taxon>Pseudomonadati</taxon>
        <taxon>Thermodesulfobacteriota</taxon>
        <taxon>Desulfuromonadia</taxon>
        <taxon>Geobacterales</taxon>
        <taxon>Geobacteraceae</taxon>
        <taxon>Geotalea</taxon>
    </lineage>
</organism>
<evidence type="ECO:0000313" key="1">
    <source>
        <dbReference type="EMBL" id="ACM18960.1"/>
    </source>
</evidence>
<gene>
    <name evidence="1" type="ordered locus">Geob_0594</name>
</gene>
<dbReference type="AlphaFoldDB" id="B9M0C3"/>
<dbReference type="RefSeq" id="WP_012645689.1">
    <property type="nucleotide sequence ID" value="NC_011979.1"/>
</dbReference>
<name>B9M0C3_GEODF</name>
<reference evidence="1 2" key="1">
    <citation type="submission" date="2009-01" db="EMBL/GenBank/DDBJ databases">
        <title>Complete sequence of Geobacter sp. FRC-32.</title>
        <authorList>
            <consortium name="US DOE Joint Genome Institute"/>
            <person name="Lucas S."/>
            <person name="Copeland A."/>
            <person name="Lapidus A."/>
            <person name="Glavina del Rio T."/>
            <person name="Dalin E."/>
            <person name="Tice H."/>
            <person name="Bruce D."/>
            <person name="Goodwin L."/>
            <person name="Pitluck S."/>
            <person name="Saunders E."/>
            <person name="Brettin T."/>
            <person name="Detter J.C."/>
            <person name="Han C."/>
            <person name="Larimer F."/>
            <person name="Land M."/>
            <person name="Hauser L."/>
            <person name="Kyrpides N."/>
            <person name="Ovchinnikova G."/>
            <person name="Kostka J."/>
            <person name="Richardson P."/>
        </authorList>
    </citation>
    <scope>NUCLEOTIDE SEQUENCE [LARGE SCALE GENOMIC DNA]</scope>
    <source>
        <strain evidence="2">DSM 22248 / JCM 15807 / FRC-32</strain>
    </source>
</reference>
<keyword evidence="2" id="KW-1185">Reference proteome</keyword>